<evidence type="ECO:0000313" key="1">
    <source>
        <dbReference type="EMBL" id="GIH89144.1"/>
    </source>
</evidence>
<comment type="caution">
    <text evidence="1">The sequence shown here is derived from an EMBL/GenBank/DDBJ whole genome shotgun (WGS) entry which is preliminary data.</text>
</comment>
<organism evidence="1 2">
    <name type="scientific">Planobispora rosea</name>
    <dbReference type="NCBI Taxonomy" id="35762"/>
    <lineage>
        <taxon>Bacteria</taxon>
        <taxon>Bacillati</taxon>
        <taxon>Actinomycetota</taxon>
        <taxon>Actinomycetes</taxon>
        <taxon>Streptosporangiales</taxon>
        <taxon>Streptosporangiaceae</taxon>
        <taxon>Planobispora</taxon>
    </lineage>
</organism>
<sequence>MMHLEALRFGLALVTMFAAHQVADHWVQRHSDARDKAGPGLAGWRANLSHVLTYTMTLAAALLAVELRFDLGFHGGWVFAGLTVNALTHAWADRRPPLRALAVRLGKTEYWDQVPGGSYQLDQAWHIGWLWVSAFIIAM</sequence>
<evidence type="ECO:0008006" key="3">
    <source>
        <dbReference type="Google" id="ProtNLM"/>
    </source>
</evidence>
<evidence type="ECO:0000313" key="2">
    <source>
        <dbReference type="Proteomes" id="UP000655044"/>
    </source>
</evidence>
<keyword evidence="2" id="KW-1185">Reference proteome</keyword>
<reference evidence="1" key="1">
    <citation type="submission" date="2021-01" db="EMBL/GenBank/DDBJ databases">
        <title>Whole genome shotgun sequence of Planobispora rosea NBRC 15558.</title>
        <authorList>
            <person name="Komaki H."/>
            <person name="Tamura T."/>
        </authorList>
    </citation>
    <scope>NUCLEOTIDE SEQUENCE</scope>
    <source>
        <strain evidence="1">NBRC 15558</strain>
    </source>
</reference>
<gene>
    <name evidence="1" type="ORF">Pro02_75520</name>
</gene>
<dbReference type="EMBL" id="BOOI01000108">
    <property type="protein sequence ID" value="GIH89144.1"/>
    <property type="molecule type" value="Genomic_DNA"/>
</dbReference>
<protein>
    <recommendedName>
        <fullName evidence="3">DUF3307 domain-containing protein</fullName>
    </recommendedName>
</protein>
<accession>A0A8J3S979</accession>
<dbReference type="RefSeq" id="WP_189244161.1">
    <property type="nucleotide sequence ID" value="NZ_BMQP01000087.1"/>
</dbReference>
<dbReference type="Proteomes" id="UP000655044">
    <property type="component" value="Unassembled WGS sequence"/>
</dbReference>
<name>A0A8J3S979_PLARO</name>
<dbReference type="AlphaFoldDB" id="A0A8J3S979"/>
<proteinExistence type="predicted"/>